<dbReference type="Proteomes" id="UP001237194">
    <property type="component" value="Unassembled WGS sequence"/>
</dbReference>
<reference evidence="1 2" key="1">
    <citation type="submission" date="2023-04" db="EMBL/GenBank/DDBJ databases">
        <title>A novel species of the genus Streptomyces: Streptomyces pakalii sp. nov. isolated from a Mexican soil jungle.</title>
        <authorList>
            <person name="Chavez-Hernandez M.A."/>
            <person name="Ortiz-Alvarez J."/>
            <person name="Villa-Tanaca L."/>
            <person name="Hernandez-Rodriguez C."/>
        </authorList>
    </citation>
    <scope>NUCLEOTIDE SEQUENCE [LARGE SCALE GENOMIC DNA]</scope>
    <source>
        <strain evidence="1 2">ENCB-J15</strain>
    </source>
</reference>
<proteinExistence type="predicted"/>
<organism evidence="1 2">
    <name type="scientific">Streptomyces pakalii</name>
    <dbReference type="NCBI Taxonomy" id="3036494"/>
    <lineage>
        <taxon>Bacteria</taxon>
        <taxon>Bacillati</taxon>
        <taxon>Actinomycetota</taxon>
        <taxon>Actinomycetes</taxon>
        <taxon>Kitasatosporales</taxon>
        <taxon>Streptomycetaceae</taxon>
        <taxon>Streptomyces</taxon>
    </lineage>
</organism>
<evidence type="ECO:0000313" key="2">
    <source>
        <dbReference type="Proteomes" id="UP001237194"/>
    </source>
</evidence>
<keyword evidence="2" id="KW-1185">Reference proteome</keyword>
<protein>
    <submittedName>
        <fullName evidence="1">Uncharacterized protein</fullName>
    </submittedName>
</protein>
<dbReference type="EMBL" id="JARWAF010000011">
    <property type="protein sequence ID" value="MDJ1643589.1"/>
    <property type="molecule type" value="Genomic_DNA"/>
</dbReference>
<dbReference type="RefSeq" id="WP_283898177.1">
    <property type="nucleotide sequence ID" value="NZ_JARWAF010000011.1"/>
</dbReference>
<gene>
    <name evidence="1" type="ORF">P5W92_24750</name>
</gene>
<sequence length="87" mass="10306">MRLRIRYTAQPRPALVLTDTPRPRCPHCRGEGGHEHTSVTAEGEFDGIDWYPCPCWGEARRWSLLPLPRLPLRWRRDRHLYSDEPPF</sequence>
<comment type="caution">
    <text evidence="1">The sequence shown here is derived from an EMBL/GenBank/DDBJ whole genome shotgun (WGS) entry which is preliminary data.</text>
</comment>
<accession>A0ABT7DCP8</accession>
<evidence type="ECO:0000313" key="1">
    <source>
        <dbReference type="EMBL" id="MDJ1643589.1"/>
    </source>
</evidence>
<name>A0ABT7DCP8_9ACTN</name>